<feature type="transmembrane region" description="Helical" evidence="1">
    <location>
        <begin position="95"/>
        <end position="113"/>
    </location>
</feature>
<comment type="caution">
    <text evidence="3">The sequence shown here is derived from an EMBL/GenBank/DDBJ whole genome shotgun (WGS) entry which is preliminary data.</text>
</comment>
<keyword evidence="1" id="KW-0472">Membrane</keyword>
<gene>
    <name evidence="3" type="ORF">GEV02_31390</name>
</gene>
<feature type="transmembrane region" description="Helical" evidence="1">
    <location>
        <begin position="68"/>
        <end position="89"/>
    </location>
</feature>
<evidence type="ECO:0008006" key="5">
    <source>
        <dbReference type="Google" id="ProtNLM"/>
    </source>
</evidence>
<evidence type="ECO:0000256" key="1">
    <source>
        <dbReference type="SAM" id="Phobius"/>
    </source>
</evidence>
<accession>A0A6A7NE58</accession>
<keyword evidence="1" id="KW-1133">Transmembrane helix</keyword>
<sequence length="130" mass="13609">MKITAKKLVFAAFVTLLAVAAWQAIFGDGMQVNIDGDEIDGPLGFLLGTVFAGGGLLIATVAITCAAVFVGVLFAGLGILMISGMVLLAVVVAAAVSPLLLPLLIPIGIYWIFRNRSRKQHRHAALEHAV</sequence>
<evidence type="ECO:0000256" key="2">
    <source>
        <dbReference type="SAM" id="SignalP"/>
    </source>
</evidence>
<dbReference type="Proteomes" id="UP000440498">
    <property type="component" value="Unassembled WGS sequence"/>
</dbReference>
<keyword evidence="4" id="KW-1185">Reference proteome</keyword>
<name>A0A6A7NE58_9BURK</name>
<dbReference type="EMBL" id="WHUG01000024">
    <property type="protein sequence ID" value="MQA42647.1"/>
    <property type="molecule type" value="Genomic_DNA"/>
</dbReference>
<protein>
    <recommendedName>
        <fullName evidence="5">DUF4064 domain-containing protein</fullName>
    </recommendedName>
</protein>
<feature type="transmembrane region" description="Helical" evidence="1">
    <location>
        <begin position="43"/>
        <end position="63"/>
    </location>
</feature>
<evidence type="ECO:0000313" key="4">
    <source>
        <dbReference type="Proteomes" id="UP000440498"/>
    </source>
</evidence>
<dbReference type="RefSeq" id="WP_152841727.1">
    <property type="nucleotide sequence ID" value="NZ_WHUG01000024.1"/>
</dbReference>
<dbReference type="AlphaFoldDB" id="A0A6A7NE58"/>
<feature type="signal peptide" evidence="2">
    <location>
        <begin position="1"/>
        <end position="20"/>
    </location>
</feature>
<proteinExistence type="predicted"/>
<reference evidence="3 4" key="1">
    <citation type="submission" date="2019-10" db="EMBL/GenBank/DDBJ databases">
        <title>Two novel species isolated from a subtropical stream in China.</title>
        <authorList>
            <person name="Lu H."/>
        </authorList>
    </citation>
    <scope>NUCLEOTIDE SEQUENCE [LARGE SCALE GENOMIC DNA]</scope>
    <source>
        <strain evidence="3 4">FT29W</strain>
    </source>
</reference>
<keyword evidence="1" id="KW-0812">Transmembrane</keyword>
<evidence type="ECO:0000313" key="3">
    <source>
        <dbReference type="EMBL" id="MQA42647.1"/>
    </source>
</evidence>
<keyword evidence="2" id="KW-0732">Signal</keyword>
<organism evidence="3 4">
    <name type="scientific">Rugamonas aquatica</name>
    <dbReference type="NCBI Taxonomy" id="2743357"/>
    <lineage>
        <taxon>Bacteria</taxon>
        <taxon>Pseudomonadati</taxon>
        <taxon>Pseudomonadota</taxon>
        <taxon>Betaproteobacteria</taxon>
        <taxon>Burkholderiales</taxon>
        <taxon>Oxalobacteraceae</taxon>
        <taxon>Telluria group</taxon>
        <taxon>Rugamonas</taxon>
    </lineage>
</organism>
<feature type="chain" id="PRO_5025609531" description="DUF4064 domain-containing protein" evidence="2">
    <location>
        <begin position="21"/>
        <end position="130"/>
    </location>
</feature>